<dbReference type="InterPro" id="IPR020894">
    <property type="entry name" value="Cadherin_CS"/>
</dbReference>
<feature type="domain" description="Cadherin" evidence="14">
    <location>
        <begin position="1170"/>
        <end position="1270"/>
    </location>
</feature>
<evidence type="ECO:0000256" key="8">
    <source>
        <dbReference type="ARBA" id="ARBA00023136"/>
    </source>
</evidence>
<dbReference type="Proteomes" id="UP000038045">
    <property type="component" value="Unplaced"/>
</dbReference>
<dbReference type="InterPro" id="IPR015919">
    <property type="entry name" value="Cadherin-like_sf"/>
</dbReference>
<keyword evidence="9" id="KW-1015">Disulfide bond</keyword>
<feature type="domain" description="Cadherin" evidence="14">
    <location>
        <begin position="961"/>
        <end position="1059"/>
    </location>
</feature>
<dbReference type="FunFam" id="2.60.40.60:FF:000039">
    <property type="entry name" value="FAT atypical cadherin 3"/>
    <property type="match status" value="1"/>
</dbReference>
<evidence type="ECO:0000256" key="9">
    <source>
        <dbReference type="ARBA" id="ARBA00023157"/>
    </source>
</evidence>
<accession>A0A0N4ZEJ4</accession>
<protein>
    <submittedName>
        <fullName evidence="16">Cadherin</fullName>
    </submittedName>
</protein>
<feature type="domain" description="Cadherin" evidence="14">
    <location>
        <begin position="129"/>
        <end position="217"/>
    </location>
</feature>
<dbReference type="GO" id="GO:0005509">
    <property type="term" value="F:calcium ion binding"/>
    <property type="evidence" value="ECO:0007669"/>
    <property type="project" value="UniProtKB-UniRule"/>
</dbReference>
<name>A0A0N4ZEJ4_PARTI</name>
<feature type="domain" description="Cadherin" evidence="14">
    <location>
        <begin position="1381"/>
        <end position="1484"/>
    </location>
</feature>
<evidence type="ECO:0000256" key="1">
    <source>
        <dbReference type="ARBA" id="ARBA00004167"/>
    </source>
</evidence>
<keyword evidence="7 13" id="KW-1133">Transmembrane helix</keyword>
<evidence type="ECO:0000259" key="14">
    <source>
        <dbReference type="PROSITE" id="PS50268"/>
    </source>
</evidence>
<feature type="compositionally biased region" description="Low complexity" evidence="12">
    <location>
        <begin position="2192"/>
        <end position="2203"/>
    </location>
</feature>
<dbReference type="PROSITE" id="PS50268">
    <property type="entry name" value="CADHERIN_2"/>
    <property type="match status" value="18"/>
</dbReference>
<feature type="domain" description="Cadherin" evidence="14">
    <location>
        <begin position="1896"/>
        <end position="1996"/>
    </location>
</feature>
<evidence type="ECO:0000313" key="16">
    <source>
        <dbReference type="WBParaSite" id="PTRK_0000609300.1"/>
    </source>
</evidence>
<dbReference type="PANTHER" id="PTHR24028:SF328">
    <property type="entry name" value="CADHERIN-3"/>
    <property type="match status" value="1"/>
</dbReference>
<feature type="domain" description="Cadherin" evidence="14">
    <location>
        <begin position="1785"/>
        <end position="1895"/>
    </location>
</feature>
<feature type="domain" description="Cadherin" evidence="14">
    <location>
        <begin position="1686"/>
        <end position="1783"/>
    </location>
</feature>
<evidence type="ECO:0000256" key="10">
    <source>
        <dbReference type="ARBA" id="ARBA00023180"/>
    </source>
</evidence>
<dbReference type="InterPro" id="IPR050174">
    <property type="entry name" value="Protocadherin/Cadherin-CA"/>
</dbReference>
<evidence type="ECO:0000256" key="5">
    <source>
        <dbReference type="ARBA" id="ARBA00022837"/>
    </source>
</evidence>
<feature type="domain" description="Cadherin" evidence="14">
    <location>
        <begin position="755"/>
        <end position="855"/>
    </location>
</feature>
<evidence type="ECO:0000256" key="12">
    <source>
        <dbReference type="SAM" id="MobiDB-lite"/>
    </source>
</evidence>
<evidence type="ECO:0000313" key="15">
    <source>
        <dbReference type="Proteomes" id="UP000038045"/>
    </source>
</evidence>
<feature type="transmembrane region" description="Helical" evidence="13">
    <location>
        <begin position="2112"/>
        <end position="2138"/>
    </location>
</feature>
<dbReference type="Gene3D" id="2.60.40.60">
    <property type="entry name" value="Cadherins"/>
    <property type="match status" value="18"/>
</dbReference>
<feature type="domain" description="Cadherin" evidence="14">
    <location>
        <begin position="218"/>
        <end position="317"/>
    </location>
</feature>
<dbReference type="PANTHER" id="PTHR24028">
    <property type="entry name" value="CADHERIN-87A"/>
    <property type="match status" value="1"/>
</dbReference>
<dbReference type="GO" id="GO:0048513">
    <property type="term" value="P:animal organ development"/>
    <property type="evidence" value="ECO:0007669"/>
    <property type="project" value="UniProtKB-ARBA"/>
</dbReference>
<dbReference type="Pfam" id="PF00028">
    <property type="entry name" value="Cadherin"/>
    <property type="match status" value="11"/>
</dbReference>
<keyword evidence="15" id="KW-1185">Reference proteome</keyword>
<sequence length="2366" mass="269534">MLELHLKDVIIVSASDNTCETSKIQVGRGIIYSLKDDYEIFAIDSTKGTICLRNDKKKSLDYETTKRYHLIVYGNDELGRNATTLIKVILEDVNDNEPKFNPKVYNISISINVLNEDGHVRNYGINDNLIKLLATDDDESIYGDVKYVIEKEVKDFFMVDNSVNKGNVMIVKDIRDYLKNSLVKSFKVEAVDGDNLRSNEHAIVNVIGVKNHELPIFTKKIYYFNVSEDILPGISIGQVVLENDKDGYYYEIYDGNVDKMFAIDEHEGSITVSRYLNVDHKDALLLNIVGISKKDGTKVYCQVMIYVIDENNNIPIFEQPIEEISVPENYPLHEPFFLLQAIDKDRHENGKVTYEILHSEPPCPVIIRPLTGELVLAASLDYEDIKSYKIKVKAQDQGLPPKYSTIEIKMIVSDVNDNAPIFEFPLYTISVSEDKEVMSEVLTVKAKDIDTGRNGKIIYSITKDYTRSDEFFTINQNTGTILLRKPLDRESTSEYSLTITATDKGTPSLSSTTTVQIKVDDINDNSPNCASIISPFYLTEMDDETFGTDEKNKKEIPIGKINAFDKDEGDNGIIYYRLQQSNENFEIRRNGEIYLRKKSSEICDSNSNHIISIIAEDNGLPSLSSVCLIEIKCEKEKSLIKIEEPFNKILYVPSKCINKEGCYLSKINGSNIDRIIIEKDVINNFDNYFILINSNEIWMRGGSEINDTVLLKGVNRINLSLYDKNKKKKRISFSIKSLYMEELINGDRSMIKNNMNNTILLKLSEKLMVGTKLTSLEKKNDKGKYYYKMISNSDYFVLNEYDGSIYLSKRFNYNDQQIHEVRIKRFNMNDELDEVNNEIVLIIDVQNENIHYPIFSKPIEYYNVSENISPGYLIGRVNATDYDNGINGAIEYKLLRGNDMFNVDEITGEIFLKQKLNNYYTKKYILTISASDKTTNSKDKKTSYTTIIINVKNENNHSPTFVSLTNVSIPENQLSSEPFHFVNAIDKDEDYGKVFYEIDNNGEHFRIDNVTGALYLVSRSDKQKQFITVKAYDNGNPPKYSLQKIEINFVTAPNKWIYFEKSIYRFVVDKSIGKEEVTLNSFKERYNHKDKDNVKFKIYPDIEEIKTIFSIGYRDGILKANKGLMKKKVYEFNIYVYDELNTKNSDWSTIKLEVENGYNKEDVVPLNIVSTSCGNITIPENMAVHDFKRIFVTNANDENLNFKIEAGNDGNLFNVDSKTGSLSCKELDYEIKKEYLLIISVTNLESKPPRGDTCAVRVFVTDVNDNVPQFPHNMKDTIILSDDLPINWSFMKLEGKDFDTGRNGELQYTLIEDEQGIFDVLTDTGDIILGSLRNVKEKEWQITVGVQDNGAYRILSTTRQIRVINNRTINAKNNNETPIFLRQKYIGHVSESLPKGEFVLHLSNDAYDNAMLKDAPISYSIVGGNRDQAFEIDNLGRIKTSKELDAEIEDQYLLNVVGMNERSKQFSTMVKIHVLNINDNIPFFPNQRPKKISESTPVGTLIGSVTATDVDDDSFLIYSINPANDYFEIEQFTGLIYLKNPLDYEVIKEHSLGIQAFDGEHISRTILKIFVIDENDNKPIFVGGSFQQIFVADNSPPNSIIHTIIAKDGDDGDNGIIRYKMLNEETDYFSLNEVTGVLTLMKPLMENTYYMMTIVAEDLGIIKQSSILTLKIQSISGKEIRIPNFKDKSINVTVNEDIPLYEVITQLKLMEGYTMPIDFVIKDSEASKVFYINNQGFLSIRQKLDRSIKKSYEFNVFMSKYTEASPILVSVTVLDINNHSPVFSSNITKVIKLNEKILKDTIVGKVTATDKDDGRNGDITYVILSGNNYDMLSIDSKTGRIMFNKWNEEIFYQEKIGNDNLIVMAQDNGTPSRWDVVKIVIQYDVKNWSGMIPFFVMNSYTFYVSEDSFVNSIIGSVKAVSKLGNQESDWSYSLSNNPPNFGINIVNGDIILKETLDYEKRNVYEFNVLVSDSKDRTSIVHVKVYVTPIDEYPPVFSKSSYTFQLSTEAEVGYIIGSVKATDNDKGIHGKIQYSIHGANNNVKMIGIDPDTGILLLRESMRNKVIRGNKTLEHLIIEASSSYIQTSRVNVYLEIGNFEISKNDNQMMGNINYFGVLILTIVCSIILIIIIILCCYRLCKKTPKQVKKLPTINTNTYNTEKIKDISYLSDHYINSPNYNKFTMQAPPVPLKPSSSNSSQLTSSSNGYKEPPLPTISYRYSQNQMTRERSHQDSGIDPDVLSVNSTVTEYLANIGITPLNKFVDLSLPKSQHSFLKSTNPQDFSDFMYAKVDEVLGSNHVNIISSDYKPSTFLVRKPAIISNNNITPALPKLSTYQNYYNNSDDPAMPQFRSLGDVFNDINKMNEKNV</sequence>
<organism evidence="15 16">
    <name type="scientific">Parastrongyloides trichosuri</name>
    <name type="common">Possum-specific nematode worm</name>
    <dbReference type="NCBI Taxonomy" id="131310"/>
    <lineage>
        <taxon>Eukaryota</taxon>
        <taxon>Metazoa</taxon>
        <taxon>Ecdysozoa</taxon>
        <taxon>Nematoda</taxon>
        <taxon>Chromadorea</taxon>
        <taxon>Rhabditida</taxon>
        <taxon>Tylenchina</taxon>
        <taxon>Panagrolaimomorpha</taxon>
        <taxon>Strongyloidoidea</taxon>
        <taxon>Strongyloididae</taxon>
        <taxon>Parastrongyloides</taxon>
    </lineage>
</organism>
<dbReference type="FunFam" id="2.60.40.60:FF:000275">
    <property type="entry name" value="Si:dkey-30k22.7"/>
    <property type="match status" value="1"/>
</dbReference>
<feature type="domain" description="Cadherin" evidence="14">
    <location>
        <begin position="9"/>
        <end position="100"/>
    </location>
</feature>
<dbReference type="GO" id="GO:0001736">
    <property type="term" value="P:establishment of planar polarity"/>
    <property type="evidence" value="ECO:0007669"/>
    <property type="project" value="UniProtKB-ARBA"/>
</dbReference>
<dbReference type="WBParaSite" id="PTRK_0000609300.1">
    <property type="protein sequence ID" value="PTRK_0000609300.1"/>
    <property type="gene ID" value="PTRK_0000609300"/>
</dbReference>
<dbReference type="STRING" id="131310.A0A0N4ZEJ4"/>
<dbReference type="SMART" id="SM00112">
    <property type="entry name" value="CA"/>
    <property type="match status" value="17"/>
</dbReference>
<dbReference type="InterPro" id="IPR002126">
    <property type="entry name" value="Cadherin-like_dom"/>
</dbReference>
<feature type="domain" description="Cadherin" evidence="14">
    <location>
        <begin position="1484"/>
        <end position="1581"/>
    </location>
</feature>
<comment type="subcellular location">
    <subcellularLocation>
        <location evidence="1">Membrane</location>
        <topology evidence="1">Single-pass membrane protein</topology>
    </subcellularLocation>
</comment>
<keyword evidence="4" id="KW-0677">Repeat</keyword>
<keyword evidence="6" id="KW-0130">Cell adhesion</keyword>
<evidence type="ECO:0000256" key="11">
    <source>
        <dbReference type="PROSITE-ProRule" id="PRU00043"/>
    </source>
</evidence>
<evidence type="ECO:0000256" key="2">
    <source>
        <dbReference type="ARBA" id="ARBA00022536"/>
    </source>
</evidence>
<feature type="domain" description="Cadherin" evidence="14">
    <location>
        <begin position="1280"/>
        <end position="1380"/>
    </location>
</feature>
<feature type="domain" description="Cadherin" evidence="14">
    <location>
        <begin position="423"/>
        <end position="537"/>
    </location>
</feature>
<proteinExistence type="predicted"/>
<dbReference type="FunFam" id="2.60.40.60:FF:000035">
    <property type="entry name" value="Protocadherin Fat 3"/>
    <property type="match status" value="1"/>
</dbReference>
<feature type="domain" description="Cadherin" evidence="14">
    <location>
        <begin position="550"/>
        <end position="647"/>
    </location>
</feature>
<keyword evidence="8 13" id="KW-0472">Membrane</keyword>
<dbReference type="GO" id="GO:0007156">
    <property type="term" value="P:homophilic cell adhesion via plasma membrane adhesion molecules"/>
    <property type="evidence" value="ECO:0007669"/>
    <property type="project" value="InterPro"/>
</dbReference>
<dbReference type="SUPFAM" id="SSF49313">
    <property type="entry name" value="Cadherin-like"/>
    <property type="match status" value="17"/>
</dbReference>
<evidence type="ECO:0000256" key="7">
    <source>
        <dbReference type="ARBA" id="ARBA00022989"/>
    </source>
</evidence>
<feature type="domain" description="Cadherin" evidence="14">
    <location>
        <begin position="1997"/>
        <end position="2113"/>
    </location>
</feature>
<dbReference type="GO" id="GO:0005886">
    <property type="term" value="C:plasma membrane"/>
    <property type="evidence" value="ECO:0007669"/>
    <property type="project" value="InterPro"/>
</dbReference>
<evidence type="ECO:0000256" key="13">
    <source>
        <dbReference type="SAM" id="Phobius"/>
    </source>
</evidence>
<evidence type="ECO:0000256" key="6">
    <source>
        <dbReference type="ARBA" id="ARBA00022889"/>
    </source>
</evidence>
<feature type="domain" description="Cadherin" evidence="14">
    <location>
        <begin position="318"/>
        <end position="422"/>
    </location>
</feature>
<keyword evidence="3 13" id="KW-0812">Transmembrane</keyword>
<keyword evidence="10" id="KW-0325">Glycoprotein</keyword>
<feature type="domain" description="Cadherin" evidence="14">
    <location>
        <begin position="1591"/>
        <end position="1685"/>
    </location>
</feature>
<evidence type="ECO:0000256" key="4">
    <source>
        <dbReference type="ARBA" id="ARBA00022737"/>
    </source>
</evidence>
<dbReference type="PRINTS" id="PR00205">
    <property type="entry name" value="CADHERIN"/>
</dbReference>
<dbReference type="PROSITE" id="PS00232">
    <property type="entry name" value="CADHERIN_1"/>
    <property type="match status" value="4"/>
</dbReference>
<dbReference type="CDD" id="cd11304">
    <property type="entry name" value="Cadherin_repeat"/>
    <property type="match status" value="17"/>
</dbReference>
<dbReference type="GO" id="GO:0007163">
    <property type="term" value="P:establishment or maintenance of cell polarity"/>
    <property type="evidence" value="ECO:0007669"/>
    <property type="project" value="UniProtKB-ARBA"/>
</dbReference>
<feature type="region of interest" description="Disordered" evidence="12">
    <location>
        <begin position="2183"/>
        <end position="2212"/>
    </location>
</feature>
<keyword evidence="5 11" id="KW-0106">Calcium</keyword>
<feature type="domain" description="Cadherin" evidence="14">
    <location>
        <begin position="856"/>
        <end position="961"/>
    </location>
</feature>
<evidence type="ECO:0000256" key="3">
    <source>
        <dbReference type="ARBA" id="ARBA00022692"/>
    </source>
</evidence>
<keyword evidence="2" id="KW-0245">EGF-like domain</keyword>
<dbReference type="GO" id="GO:0048589">
    <property type="term" value="P:developmental growth"/>
    <property type="evidence" value="ECO:0007669"/>
    <property type="project" value="UniProtKB-ARBA"/>
</dbReference>
<reference evidence="16" key="1">
    <citation type="submission" date="2017-02" db="UniProtKB">
        <authorList>
            <consortium name="WormBaseParasite"/>
        </authorList>
    </citation>
    <scope>IDENTIFICATION</scope>
</reference>